<keyword evidence="2" id="KW-1185">Reference proteome</keyword>
<evidence type="ECO:0000313" key="1">
    <source>
        <dbReference type="EMBL" id="KAK3223909.1"/>
    </source>
</evidence>
<name>A0AAE0AUM9_9ROSI</name>
<proteinExistence type="predicted"/>
<comment type="caution">
    <text evidence="1">The sequence shown here is derived from an EMBL/GenBank/DDBJ whole genome shotgun (WGS) entry which is preliminary data.</text>
</comment>
<protein>
    <submittedName>
        <fullName evidence="1">Uncharacterized protein</fullName>
    </submittedName>
</protein>
<accession>A0AAE0AUM9</accession>
<reference evidence="1" key="1">
    <citation type="journal article" date="2023" name="Plant J.">
        <title>Genome sequences and population genomics provide insights into the demographic history, inbreeding, and mutation load of two 'living fossil' tree species of Dipteronia.</title>
        <authorList>
            <person name="Feng Y."/>
            <person name="Comes H.P."/>
            <person name="Chen J."/>
            <person name="Zhu S."/>
            <person name="Lu R."/>
            <person name="Zhang X."/>
            <person name="Li P."/>
            <person name="Qiu J."/>
            <person name="Olsen K.M."/>
            <person name="Qiu Y."/>
        </authorList>
    </citation>
    <scope>NUCLEOTIDE SEQUENCE</scope>
    <source>
        <strain evidence="1">NBL</strain>
    </source>
</reference>
<dbReference type="AlphaFoldDB" id="A0AAE0AUM9"/>
<organism evidence="1 2">
    <name type="scientific">Dipteronia sinensis</name>
    <dbReference type="NCBI Taxonomy" id="43782"/>
    <lineage>
        <taxon>Eukaryota</taxon>
        <taxon>Viridiplantae</taxon>
        <taxon>Streptophyta</taxon>
        <taxon>Embryophyta</taxon>
        <taxon>Tracheophyta</taxon>
        <taxon>Spermatophyta</taxon>
        <taxon>Magnoliopsida</taxon>
        <taxon>eudicotyledons</taxon>
        <taxon>Gunneridae</taxon>
        <taxon>Pentapetalae</taxon>
        <taxon>rosids</taxon>
        <taxon>malvids</taxon>
        <taxon>Sapindales</taxon>
        <taxon>Sapindaceae</taxon>
        <taxon>Hippocastanoideae</taxon>
        <taxon>Acereae</taxon>
        <taxon>Dipteronia</taxon>
    </lineage>
</organism>
<dbReference type="EMBL" id="JANJYJ010000003">
    <property type="protein sequence ID" value="KAK3223909.1"/>
    <property type="molecule type" value="Genomic_DNA"/>
</dbReference>
<dbReference type="Proteomes" id="UP001281410">
    <property type="component" value="Unassembled WGS sequence"/>
</dbReference>
<sequence length="127" mass="14185">MNNYPTLEGARKVITNLRFERLQTKKNIGAIMIELCQYVFDVESKGLYHVCCLLSGGSDKPGTGFLISLLLYSLSVQNSPKLKLICHAIILCNLNVVHISFARGSSWMQKPSSQQMVLKHIHSCSIC</sequence>
<gene>
    <name evidence="1" type="ORF">Dsin_010934</name>
</gene>
<evidence type="ECO:0000313" key="2">
    <source>
        <dbReference type="Proteomes" id="UP001281410"/>
    </source>
</evidence>